<sequence>MRVFRKLIRDNMPEIMAAKGTPILTRALEDDAEFIAALENKLLEEVQELRDKEQPALIQIAYMEEILDALQKAYGILPEAVEKERTQKREERGGFEKRLFLETNQ</sequence>
<organism evidence="1 2">
    <name type="scientific">Candidatus Ryanbacteria bacterium RIFCSPLOWO2_02_FULL_45_11c</name>
    <dbReference type="NCBI Taxonomy" id="1802128"/>
    <lineage>
        <taxon>Bacteria</taxon>
        <taxon>Candidatus Ryaniibacteriota</taxon>
    </lineage>
</organism>
<gene>
    <name evidence="1" type="ORF">A3H64_02870</name>
</gene>
<protein>
    <recommendedName>
        <fullName evidence="3">Phosphoribosyl-ATP pyrophosphohydrolase</fullName>
    </recommendedName>
</protein>
<name>A0A1G2GTN2_9BACT</name>
<proteinExistence type="predicted"/>
<dbReference type="STRING" id="1802128.A3H64_02870"/>
<dbReference type="Proteomes" id="UP000178186">
    <property type="component" value="Unassembled WGS sequence"/>
</dbReference>
<evidence type="ECO:0008006" key="3">
    <source>
        <dbReference type="Google" id="ProtNLM"/>
    </source>
</evidence>
<evidence type="ECO:0000313" key="1">
    <source>
        <dbReference type="EMBL" id="OGZ53562.1"/>
    </source>
</evidence>
<dbReference type="AlphaFoldDB" id="A0A1G2GTN2"/>
<comment type="caution">
    <text evidence="1">The sequence shown here is derived from an EMBL/GenBank/DDBJ whole genome shotgun (WGS) entry which is preliminary data.</text>
</comment>
<accession>A0A1G2GTN2</accession>
<dbReference type="InterPro" id="IPR038735">
    <property type="entry name" value="MSMEG_1276-like_NTP-PPase_dom"/>
</dbReference>
<reference evidence="1 2" key="1">
    <citation type="journal article" date="2016" name="Nat. Commun.">
        <title>Thousands of microbial genomes shed light on interconnected biogeochemical processes in an aquifer system.</title>
        <authorList>
            <person name="Anantharaman K."/>
            <person name="Brown C.T."/>
            <person name="Hug L.A."/>
            <person name="Sharon I."/>
            <person name="Castelle C.J."/>
            <person name="Probst A.J."/>
            <person name="Thomas B.C."/>
            <person name="Singh A."/>
            <person name="Wilkins M.J."/>
            <person name="Karaoz U."/>
            <person name="Brodie E.L."/>
            <person name="Williams K.H."/>
            <person name="Hubbard S.S."/>
            <person name="Banfield J.F."/>
        </authorList>
    </citation>
    <scope>NUCLEOTIDE SEQUENCE [LARGE SCALE GENOMIC DNA]</scope>
</reference>
<dbReference type="EMBL" id="MHNY01000054">
    <property type="protein sequence ID" value="OGZ53562.1"/>
    <property type="molecule type" value="Genomic_DNA"/>
</dbReference>
<evidence type="ECO:0000313" key="2">
    <source>
        <dbReference type="Proteomes" id="UP000178186"/>
    </source>
</evidence>
<dbReference type="CDD" id="cd11532">
    <property type="entry name" value="NTP-PPase_COG4997"/>
    <property type="match status" value="1"/>
</dbReference>